<accession>A0A1X0DSZ6</accession>
<sequence length="503" mass="53193">MSVMMVVLVIMPLATTLVCLRAPHRVAAMVTALTGIVSFVLAVALVPAALDHTLTALHYLRADSLSLIFVLGTTFLYATVGIYSVGYLADEERAVRSGPAEGQALFARHSARFYVGLNAFAWSMICAPLVNGLALLWIAVEITTVISALLVALDNTEGATEAAWKYVLIASSGLGIGLLATIFMYYAGAQVLGQSYDLAFDPLIRAAAQSPHTPVRLAFVLAVVGYGTKVGFFPVHTWLPDAHAEAPTPVSALLSGSLLAVSFYAILRYYQITVASLGPRFPQTVLLVFGVLSLLLAALYLLEQRDIKRLLAYSSVEHMGILAIGMSFGVPIALSGVLLHVLAHAAAKGNAFMGAGVLVRKFGTKELARMADGIGVLPWSGPLFLIAVLALSAMPPFGLFRSEFQIVSGGFSHPRNAAAAALVCLVTLAFLGLTLATTRILFRPRPIDLTAAEPSQIRGEPNRWMVTPVIAGVLVLLVLGLAPPSDLVSLLNHGASELAVGSR</sequence>
<dbReference type="EMBL" id="MVHR01000005">
    <property type="protein sequence ID" value="ORA75418.1"/>
    <property type="molecule type" value="Genomic_DNA"/>
</dbReference>
<dbReference type="GO" id="GO:0008137">
    <property type="term" value="F:NADH dehydrogenase (ubiquinone) activity"/>
    <property type="evidence" value="ECO:0007669"/>
    <property type="project" value="InterPro"/>
</dbReference>
<keyword evidence="2" id="KW-1003">Cell membrane</keyword>
<dbReference type="PANTHER" id="PTHR42682:SF5">
    <property type="entry name" value="HYDROGENASE-4 COMPONENT F"/>
    <property type="match status" value="1"/>
</dbReference>
<comment type="caution">
    <text evidence="10">The sequence shown here is derived from an EMBL/GenBank/DDBJ whole genome shotgun (WGS) entry which is preliminary data.</text>
</comment>
<name>A0A1X0DSZ6_MYCHE</name>
<feature type="transmembrane region" description="Helical" evidence="8">
    <location>
        <begin position="281"/>
        <end position="301"/>
    </location>
</feature>
<evidence type="ECO:0000256" key="1">
    <source>
        <dbReference type="ARBA" id="ARBA00004651"/>
    </source>
</evidence>
<evidence type="ECO:0000256" key="8">
    <source>
        <dbReference type="SAM" id="Phobius"/>
    </source>
</evidence>
<evidence type="ECO:0000256" key="7">
    <source>
        <dbReference type="RuleBase" id="RU000320"/>
    </source>
</evidence>
<dbReference type="InterPro" id="IPR001750">
    <property type="entry name" value="ND/Mrp_TM"/>
</dbReference>
<dbReference type="PRINTS" id="PR01437">
    <property type="entry name" value="NUOXDRDTASE4"/>
</dbReference>
<organism evidence="10 11">
    <name type="scientific">Mycobacterium heidelbergense</name>
    <dbReference type="NCBI Taxonomy" id="53376"/>
    <lineage>
        <taxon>Bacteria</taxon>
        <taxon>Bacillati</taxon>
        <taxon>Actinomycetota</taxon>
        <taxon>Actinomycetes</taxon>
        <taxon>Mycobacteriales</taxon>
        <taxon>Mycobacteriaceae</taxon>
        <taxon>Mycobacterium</taxon>
        <taxon>Mycobacterium simiae complex</taxon>
    </lineage>
</organism>
<feature type="transmembrane region" description="Helical" evidence="8">
    <location>
        <begin position="120"/>
        <end position="153"/>
    </location>
</feature>
<feature type="transmembrane region" description="Helical" evidence="8">
    <location>
        <begin position="417"/>
        <end position="442"/>
    </location>
</feature>
<feature type="transmembrane region" description="Helical" evidence="8">
    <location>
        <begin position="31"/>
        <end position="50"/>
    </location>
</feature>
<evidence type="ECO:0000313" key="11">
    <source>
        <dbReference type="Proteomes" id="UP000192566"/>
    </source>
</evidence>
<feature type="transmembrane region" description="Helical" evidence="8">
    <location>
        <begin position="321"/>
        <end position="343"/>
    </location>
</feature>
<gene>
    <name evidence="10" type="ORF">BST25_05680</name>
</gene>
<evidence type="ECO:0000256" key="6">
    <source>
        <dbReference type="ARBA" id="ARBA00023136"/>
    </source>
</evidence>
<dbReference type="GO" id="GO:0005886">
    <property type="term" value="C:plasma membrane"/>
    <property type="evidence" value="ECO:0007669"/>
    <property type="project" value="UniProtKB-SubCell"/>
</dbReference>
<feature type="transmembrane region" description="Helical" evidence="8">
    <location>
        <begin position="165"/>
        <end position="187"/>
    </location>
</feature>
<dbReference type="GO" id="GO:0042773">
    <property type="term" value="P:ATP synthesis coupled electron transport"/>
    <property type="evidence" value="ECO:0007669"/>
    <property type="project" value="InterPro"/>
</dbReference>
<protein>
    <submittedName>
        <fullName evidence="10">NADH dehydrogenase</fullName>
    </submittedName>
</protein>
<evidence type="ECO:0000256" key="3">
    <source>
        <dbReference type="ARBA" id="ARBA00022692"/>
    </source>
</evidence>
<feature type="domain" description="NADH:quinone oxidoreductase/Mrp antiporter transmembrane" evidence="9">
    <location>
        <begin position="132"/>
        <end position="426"/>
    </location>
</feature>
<keyword evidence="6 8" id="KW-0472">Membrane</keyword>
<evidence type="ECO:0000313" key="10">
    <source>
        <dbReference type="EMBL" id="ORA75418.1"/>
    </source>
</evidence>
<dbReference type="AlphaFoldDB" id="A0A1X0DSZ6"/>
<evidence type="ECO:0000256" key="2">
    <source>
        <dbReference type="ARBA" id="ARBA00022475"/>
    </source>
</evidence>
<feature type="transmembrane region" description="Helical" evidence="8">
    <location>
        <begin position="463"/>
        <end position="482"/>
    </location>
</feature>
<evidence type="ECO:0000256" key="4">
    <source>
        <dbReference type="ARBA" id="ARBA00022989"/>
    </source>
</evidence>
<keyword evidence="3 7" id="KW-0812">Transmembrane</keyword>
<feature type="transmembrane region" description="Helical" evidence="8">
    <location>
        <begin position="376"/>
        <end position="397"/>
    </location>
</feature>
<feature type="transmembrane region" description="Helical" evidence="8">
    <location>
        <begin position="62"/>
        <end position="89"/>
    </location>
</feature>
<evidence type="ECO:0000256" key="5">
    <source>
        <dbReference type="ARBA" id="ARBA00023002"/>
    </source>
</evidence>
<dbReference type="InterPro" id="IPR052175">
    <property type="entry name" value="ComplexI-like_HydComp"/>
</dbReference>
<dbReference type="PANTHER" id="PTHR42682">
    <property type="entry name" value="HYDROGENASE-4 COMPONENT F"/>
    <property type="match status" value="1"/>
</dbReference>
<comment type="subcellular location">
    <subcellularLocation>
        <location evidence="1">Cell membrane</location>
        <topology evidence="1">Multi-pass membrane protein</topology>
    </subcellularLocation>
    <subcellularLocation>
        <location evidence="7">Membrane</location>
        <topology evidence="7">Multi-pass membrane protein</topology>
    </subcellularLocation>
</comment>
<dbReference type="InterPro" id="IPR003918">
    <property type="entry name" value="NADH_UbQ_OxRdtase"/>
</dbReference>
<feature type="transmembrane region" description="Helical" evidence="8">
    <location>
        <begin position="250"/>
        <end position="269"/>
    </location>
</feature>
<keyword evidence="5" id="KW-0560">Oxidoreductase</keyword>
<keyword evidence="4 8" id="KW-1133">Transmembrane helix</keyword>
<dbReference type="GO" id="GO:0016491">
    <property type="term" value="F:oxidoreductase activity"/>
    <property type="evidence" value="ECO:0007669"/>
    <property type="project" value="UniProtKB-KW"/>
</dbReference>
<dbReference type="Pfam" id="PF00361">
    <property type="entry name" value="Proton_antipo_M"/>
    <property type="match status" value="1"/>
</dbReference>
<dbReference type="Proteomes" id="UP000192566">
    <property type="component" value="Unassembled WGS sequence"/>
</dbReference>
<evidence type="ECO:0000259" key="9">
    <source>
        <dbReference type="Pfam" id="PF00361"/>
    </source>
</evidence>
<reference evidence="10 11" key="1">
    <citation type="submission" date="2017-02" db="EMBL/GenBank/DDBJ databases">
        <title>The new phylogeny of genus Mycobacterium.</title>
        <authorList>
            <person name="Tortoli E."/>
            <person name="Trovato A."/>
            <person name="Cirillo D.M."/>
        </authorList>
    </citation>
    <scope>NUCLEOTIDE SEQUENCE [LARGE SCALE GENOMIC DNA]</scope>
    <source>
        <strain evidence="10 11">DSM 44471</strain>
    </source>
</reference>
<proteinExistence type="predicted"/>
<dbReference type="OrthoDB" id="9811798at2"/>
<dbReference type="RefSeq" id="WP_083073034.1">
    <property type="nucleotide sequence ID" value="NZ_AP022615.1"/>
</dbReference>
<dbReference type="STRING" id="53376.BST25_05680"/>
<keyword evidence="11" id="KW-1185">Reference proteome</keyword>